<feature type="chain" id="PRO_5016285156" evidence="2">
    <location>
        <begin position="21"/>
        <end position="1725"/>
    </location>
</feature>
<dbReference type="GO" id="GO:0004553">
    <property type="term" value="F:hydrolase activity, hydrolyzing O-glycosyl compounds"/>
    <property type="evidence" value="ECO:0007669"/>
    <property type="project" value="UniProtKB-ARBA"/>
</dbReference>
<dbReference type="GO" id="GO:0005975">
    <property type="term" value="P:carbohydrate metabolic process"/>
    <property type="evidence" value="ECO:0007669"/>
    <property type="project" value="UniProtKB-ARBA"/>
</dbReference>
<dbReference type="Proteomes" id="UP000245430">
    <property type="component" value="Unassembled WGS sequence"/>
</dbReference>
<dbReference type="GO" id="GO:0008237">
    <property type="term" value="F:metallopeptidase activity"/>
    <property type="evidence" value="ECO:0007669"/>
    <property type="project" value="InterPro"/>
</dbReference>
<dbReference type="InterPro" id="IPR013320">
    <property type="entry name" value="ConA-like_dom_sf"/>
</dbReference>
<dbReference type="PANTHER" id="PTHR23282:SF101">
    <property type="entry name" value="MAM DOMAIN-CONTAINING PROTEIN"/>
    <property type="match status" value="1"/>
</dbReference>
<feature type="signal peptide" evidence="2">
    <location>
        <begin position="1"/>
        <end position="20"/>
    </location>
</feature>
<dbReference type="Gene3D" id="2.60.120.200">
    <property type="match status" value="1"/>
</dbReference>
<dbReference type="Pfam" id="PF18962">
    <property type="entry name" value="Por_Secre_tail"/>
    <property type="match status" value="1"/>
</dbReference>
<dbReference type="Pfam" id="PF13583">
    <property type="entry name" value="Reprolysin_4"/>
    <property type="match status" value="1"/>
</dbReference>
<keyword evidence="6" id="KW-1185">Reference proteome</keyword>
<dbReference type="Pfam" id="PF20009">
    <property type="entry name" value="GEVED"/>
    <property type="match status" value="1"/>
</dbReference>
<evidence type="ECO:0000313" key="5">
    <source>
        <dbReference type="EMBL" id="PWK20642.1"/>
    </source>
</evidence>
<reference evidence="5 6" key="1">
    <citation type="submission" date="2018-05" db="EMBL/GenBank/DDBJ databases">
        <title>Genomic Encyclopedia of Archaeal and Bacterial Type Strains, Phase II (KMG-II): from individual species to whole genera.</title>
        <authorList>
            <person name="Goeker M."/>
        </authorList>
    </citation>
    <scope>NUCLEOTIDE SEQUENCE [LARGE SCALE GENOMIC DNA]</scope>
    <source>
        <strain evidence="5 6">DSM 22637</strain>
    </source>
</reference>
<gene>
    <name evidence="5" type="ORF">LX78_00344</name>
</gene>
<dbReference type="InterPro" id="IPR024079">
    <property type="entry name" value="MetalloPept_cat_dom_sf"/>
</dbReference>
<dbReference type="Gene3D" id="3.40.390.10">
    <property type="entry name" value="Collagenase (Catalytic Domain)"/>
    <property type="match status" value="1"/>
</dbReference>
<evidence type="ECO:0000259" key="4">
    <source>
        <dbReference type="PROSITE" id="PS50853"/>
    </source>
</evidence>
<dbReference type="InterPro" id="IPR045474">
    <property type="entry name" value="GEVED"/>
</dbReference>
<feature type="domain" description="Fibronectin type-III" evidence="4">
    <location>
        <begin position="769"/>
        <end position="859"/>
    </location>
</feature>
<dbReference type="SUPFAM" id="SSF49899">
    <property type="entry name" value="Concanavalin A-like lectins/glucanases"/>
    <property type="match status" value="1"/>
</dbReference>
<evidence type="ECO:0000313" key="6">
    <source>
        <dbReference type="Proteomes" id="UP000245430"/>
    </source>
</evidence>
<dbReference type="InterPro" id="IPR000998">
    <property type="entry name" value="MAM_dom"/>
</dbReference>
<dbReference type="SUPFAM" id="SSF49265">
    <property type="entry name" value="Fibronectin type III"/>
    <property type="match status" value="1"/>
</dbReference>
<feature type="domain" description="MAM" evidence="3">
    <location>
        <begin position="875"/>
        <end position="1043"/>
    </location>
</feature>
<proteinExistence type="predicted"/>
<sequence length="1725" mass="186120">MKKNILFLVSVVIMSVNVYAQNNFWTNANTNDFRTELKDRVSIPTSYRTVSFNAEAFLNFASNARSMFSERQGNTLELVLPMPNGENERFTLEDSEIMHPELANKFPQLKTYSGKGIDDKTATIRITYSPYFGFSGMILSGKHSTVYIDPITKDNVFYMSYYRKELVQTSIDFQCYTDESSDGLINRVEDVQRVDALGDCNLRRYRLAQSCTGEYAQYHIAQAGGSTGNTAGDKAIVQAAMNVTMNRVNGIYQRDLGIIMQFVANNDLVIYLNAGSDPWNGEYNTTTAQTLDSQIGVNNYDIGHNFNTSGGGNAGCLDCVCLAVSQSGTHKGRGYTGRAAPIGDPFDIDYVAHEMGHQFGGYHTQSNQSCRSGSGATEVEPGSASTIMGYAGICSANVQNASDDYFAYVNIRDIVTSINFGNGSGCAELIVSNNSGPTADAGLNYSIPSSTPFKLEGIGTDADDSGLTYCWEQNDPENPGSNSAPTSTRAVGPMFRSLLPVAEPYRYMPNISAIVNNTSPTFEVLPSISRSMEFSFIVRDNNSMSGCTASDLMTVNTVASAGPFLVSTPNTNVTWDTGSTETVTWDVAGTTGNGINAANVDIFLSTDGGFTYPITLALATPNDGSHDISVPNNPGTQNRIMVKASNNIFFDISNTNFTINLSSPTFLLSATPDNNESCTPATADYTIDLTSLLGFNSPVTLSTSGLPSGAIENFSVNPVTPTNSSVLTLDPGTANFGTYIVTVSGVGGGITQTYDISYTISAGTLNTITLLSPTDGEVFVSTSPTLSWNTEANADSYEIDVATDVAFSNIIFNQTGETNMSTVASGLSYNTNYFWRVRAVNNCTIGSWSTAWQFTTQDIPACTGTIINTFPYLETFDSGIGDWTQASGDDGNWTLDANGTPSGGTGPSDDITGGGNYFFTEASSNGSPGEVGANATVILNSPCYDLSGLTEAYFSFYYHMYGGDIGTLDLEISIDDGANWNNIFTVNRDLGNQWNFQNIDLNSYIGGNVKFRFIGLTGDGWASDIAIDHIGLTDTFDPIYCDSNGNNTNDEYIGRVQLNSIDNNNLNPGITSQGYSDYTNLSTDLYSGTQYTITITPYWTGTVYNEGYAVWIDYNHDGDFDDAGEQVWTQVATQNTPVSGSFTVPDDIAFEESTRMRVSLKWNGIPTSCESFGYGEVEDYTINLKYNGLLYLNSSWIPNAPSGATGSDNALVFNGTYNVNTDVTVNNLIVNSSAAIEIPEALSMYVNGDLVNNGDLTLNSVSDQYSSLIVLGTATGDVTYNRHVNMNASSGGNDLISAPVTGQTFGAFAAANPNIFSNPSNLSEKMFGPFDKASESYLTYDTDIPSEAAVTLDSGIGYRAATSDDGTLTFKGNVNTGDVFINIYNLGTIYPEWNLIGNPYPSYIKLADFLNPTNLNQLLSTSAAIYGYNDDTVVGGKWTILNLAYSQNNPNEILTPGQGFLVSSRVGGGTITFSPGYRTIGSSDDFIIGRENQNNDIAYLSLQMASASDTYNTDFYFTDNASRGLDLGYDATVFNGVAPDFAIYSALVEENEGEDMAIQSVGYNEFSSDIVIPLGINAAQGQQITISIDNSSLPENVEVFLEDNLSNTFTLLNNSDYVFTADANLSGTGRFFLRFESETLSSPENALNYVSIFTPKSVKSIIIKGQINENTSAKLYDIQGRLVYSTTLKEGTSLNEIDVKDFSVGVYVIKLESATQGKTQKIILK</sequence>
<dbReference type="NCBIfam" id="TIGR04183">
    <property type="entry name" value="Por_Secre_tail"/>
    <property type="match status" value="1"/>
</dbReference>
<dbReference type="EMBL" id="QGGP01000001">
    <property type="protein sequence ID" value="PWK20642.1"/>
    <property type="molecule type" value="Genomic_DNA"/>
</dbReference>
<evidence type="ECO:0000256" key="1">
    <source>
        <dbReference type="ARBA" id="ARBA00022729"/>
    </source>
</evidence>
<dbReference type="RefSeq" id="WP_109680906.1">
    <property type="nucleotide sequence ID" value="NZ_QGGP01000001.1"/>
</dbReference>
<dbReference type="OrthoDB" id="1652165at2"/>
<dbReference type="PANTHER" id="PTHR23282">
    <property type="entry name" value="APICAL ENDOSOMAL GLYCOPROTEIN PRECURSOR"/>
    <property type="match status" value="1"/>
</dbReference>
<dbReference type="InterPro" id="IPR051560">
    <property type="entry name" value="MAM_domain-containing"/>
</dbReference>
<dbReference type="InterPro" id="IPR026444">
    <property type="entry name" value="Secre_tail"/>
</dbReference>
<keyword evidence="1 2" id="KW-0732">Signal</keyword>
<dbReference type="InterPro" id="IPR013783">
    <property type="entry name" value="Ig-like_fold"/>
</dbReference>
<dbReference type="GO" id="GO:0016020">
    <property type="term" value="C:membrane"/>
    <property type="evidence" value="ECO:0007669"/>
    <property type="project" value="InterPro"/>
</dbReference>
<dbReference type="InterPro" id="IPR003961">
    <property type="entry name" value="FN3_dom"/>
</dbReference>
<dbReference type="SMART" id="SM00137">
    <property type="entry name" value="MAM"/>
    <property type="match status" value="1"/>
</dbReference>
<comment type="caution">
    <text evidence="5">The sequence shown here is derived from an EMBL/GenBank/DDBJ whole genome shotgun (WGS) entry which is preliminary data.</text>
</comment>
<dbReference type="SUPFAM" id="SSF55486">
    <property type="entry name" value="Metalloproteases ('zincins'), catalytic domain"/>
    <property type="match status" value="1"/>
</dbReference>
<protein>
    <submittedName>
        <fullName evidence="5">Putative secreted protein (Por secretion system target)</fullName>
    </submittedName>
</protein>
<dbReference type="Gene3D" id="2.60.40.10">
    <property type="entry name" value="Immunoglobulins"/>
    <property type="match status" value="1"/>
</dbReference>
<name>A0A316DT73_9FLAO</name>
<dbReference type="CDD" id="cd00063">
    <property type="entry name" value="FN3"/>
    <property type="match status" value="1"/>
</dbReference>
<dbReference type="PROSITE" id="PS50060">
    <property type="entry name" value="MAM_2"/>
    <property type="match status" value="1"/>
</dbReference>
<evidence type="ECO:0000259" key="3">
    <source>
        <dbReference type="PROSITE" id="PS50060"/>
    </source>
</evidence>
<organism evidence="5 6">
    <name type="scientific">Xanthomarina spongicola</name>
    <dbReference type="NCBI Taxonomy" id="570520"/>
    <lineage>
        <taxon>Bacteria</taxon>
        <taxon>Pseudomonadati</taxon>
        <taxon>Bacteroidota</taxon>
        <taxon>Flavobacteriia</taxon>
        <taxon>Flavobacteriales</taxon>
        <taxon>Flavobacteriaceae</taxon>
        <taxon>Xanthomarina</taxon>
    </lineage>
</organism>
<dbReference type="Pfam" id="PF00629">
    <property type="entry name" value="MAM"/>
    <property type="match status" value="1"/>
</dbReference>
<evidence type="ECO:0000256" key="2">
    <source>
        <dbReference type="SAM" id="SignalP"/>
    </source>
</evidence>
<dbReference type="CDD" id="cd06263">
    <property type="entry name" value="MAM"/>
    <property type="match status" value="1"/>
</dbReference>
<dbReference type="InterPro" id="IPR036116">
    <property type="entry name" value="FN3_sf"/>
</dbReference>
<accession>A0A316DT73</accession>
<dbReference type="PROSITE" id="PS50853">
    <property type="entry name" value="FN3"/>
    <property type="match status" value="1"/>
</dbReference>